<dbReference type="Proteomes" id="UP001237642">
    <property type="component" value="Unassembled WGS sequence"/>
</dbReference>
<reference evidence="2" key="2">
    <citation type="submission" date="2023-05" db="EMBL/GenBank/DDBJ databases">
        <authorList>
            <person name="Schelkunov M.I."/>
        </authorList>
    </citation>
    <scope>NUCLEOTIDE SEQUENCE</scope>
    <source>
        <strain evidence="2">Hsosn_3</strain>
        <tissue evidence="2">Leaf</tissue>
    </source>
</reference>
<reference evidence="2" key="1">
    <citation type="submission" date="2023-02" db="EMBL/GenBank/DDBJ databases">
        <title>Genome of toxic invasive species Heracleum sosnowskyi carries increased number of genes despite the absence of recent whole-genome duplications.</title>
        <authorList>
            <person name="Schelkunov M."/>
            <person name="Shtratnikova V."/>
            <person name="Makarenko M."/>
            <person name="Klepikova A."/>
            <person name="Omelchenko D."/>
            <person name="Novikova G."/>
            <person name="Obukhova E."/>
            <person name="Bogdanov V."/>
            <person name="Penin A."/>
            <person name="Logacheva M."/>
        </authorList>
    </citation>
    <scope>NUCLEOTIDE SEQUENCE</scope>
    <source>
        <strain evidence="2">Hsosn_3</strain>
        <tissue evidence="2">Leaf</tissue>
    </source>
</reference>
<feature type="region of interest" description="Disordered" evidence="1">
    <location>
        <begin position="64"/>
        <end position="104"/>
    </location>
</feature>
<keyword evidence="3" id="KW-1185">Reference proteome</keyword>
<comment type="caution">
    <text evidence="2">The sequence shown here is derived from an EMBL/GenBank/DDBJ whole genome shotgun (WGS) entry which is preliminary data.</text>
</comment>
<evidence type="ECO:0000313" key="3">
    <source>
        <dbReference type="Proteomes" id="UP001237642"/>
    </source>
</evidence>
<sequence length="104" mass="11794">MLAFQLNEIGDGFDDSKAEYFRMHEYSLWGVNEGLGCEGCDRVLCKITFDVSKKSLFKLLSKKTSNRVSKSGNKAQKTKQGKKKNLKQGKKKNLEESISSIRIK</sequence>
<evidence type="ECO:0000256" key="1">
    <source>
        <dbReference type="SAM" id="MobiDB-lite"/>
    </source>
</evidence>
<protein>
    <submittedName>
        <fullName evidence="2">Uncharacterized protein</fullName>
    </submittedName>
</protein>
<feature type="compositionally biased region" description="Basic residues" evidence="1">
    <location>
        <begin position="76"/>
        <end position="91"/>
    </location>
</feature>
<name>A0AAD8H1L6_9APIA</name>
<proteinExistence type="predicted"/>
<gene>
    <name evidence="2" type="ORF">POM88_043238</name>
</gene>
<dbReference type="EMBL" id="JAUIZM010000010">
    <property type="protein sequence ID" value="KAK1358764.1"/>
    <property type="molecule type" value="Genomic_DNA"/>
</dbReference>
<organism evidence="2 3">
    <name type="scientific">Heracleum sosnowskyi</name>
    <dbReference type="NCBI Taxonomy" id="360622"/>
    <lineage>
        <taxon>Eukaryota</taxon>
        <taxon>Viridiplantae</taxon>
        <taxon>Streptophyta</taxon>
        <taxon>Embryophyta</taxon>
        <taxon>Tracheophyta</taxon>
        <taxon>Spermatophyta</taxon>
        <taxon>Magnoliopsida</taxon>
        <taxon>eudicotyledons</taxon>
        <taxon>Gunneridae</taxon>
        <taxon>Pentapetalae</taxon>
        <taxon>asterids</taxon>
        <taxon>campanulids</taxon>
        <taxon>Apiales</taxon>
        <taxon>Apiaceae</taxon>
        <taxon>Apioideae</taxon>
        <taxon>apioid superclade</taxon>
        <taxon>Tordylieae</taxon>
        <taxon>Tordyliinae</taxon>
        <taxon>Heracleum</taxon>
    </lineage>
</organism>
<evidence type="ECO:0000313" key="2">
    <source>
        <dbReference type="EMBL" id="KAK1358764.1"/>
    </source>
</evidence>
<accession>A0AAD8H1L6</accession>
<dbReference type="AlphaFoldDB" id="A0AAD8H1L6"/>